<dbReference type="KEGG" id="rix:RO1_34420"/>
<gene>
    <name evidence="2" type="ORF">RO1_34420</name>
</gene>
<reference evidence="2 3" key="1">
    <citation type="submission" date="2010-03" db="EMBL/GenBank/DDBJ databases">
        <title>The genome sequence of Roseburia intestinalis XB6B4.</title>
        <authorList>
            <consortium name="metaHIT consortium -- http://www.metahit.eu/"/>
            <person name="Pajon A."/>
            <person name="Turner K."/>
            <person name="Parkhill J."/>
            <person name="Bernalier A."/>
        </authorList>
    </citation>
    <scope>NUCLEOTIDE SEQUENCE [LARGE SCALE GENOMIC DNA]</scope>
    <source>
        <strain evidence="2 3">XB6B4</strain>
    </source>
</reference>
<evidence type="ECO:0000313" key="3">
    <source>
        <dbReference type="Proteomes" id="UP000008953"/>
    </source>
</evidence>
<accession>D4L286</accession>
<reference evidence="2 3" key="2">
    <citation type="submission" date="2010-03" db="EMBL/GenBank/DDBJ databases">
        <authorList>
            <person name="Pajon A."/>
        </authorList>
    </citation>
    <scope>NUCLEOTIDE SEQUENCE [LARGE SCALE GENOMIC DNA]</scope>
    <source>
        <strain evidence="2 3">XB6B4</strain>
    </source>
</reference>
<protein>
    <submittedName>
        <fullName evidence="2">Uncharacterized protein</fullName>
    </submittedName>
</protein>
<dbReference type="EMBL" id="FP929050">
    <property type="protein sequence ID" value="CBL13726.1"/>
    <property type="molecule type" value="Genomic_DNA"/>
</dbReference>
<name>D4L286_9FIRM</name>
<feature type="region of interest" description="Disordered" evidence="1">
    <location>
        <begin position="1"/>
        <end position="20"/>
    </location>
</feature>
<sequence length="20" mass="2278">MKNSENIKSTENKNKNGKNV</sequence>
<dbReference type="HOGENOM" id="CLU_221668_0_0_9"/>
<organism evidence="2 3">
    <name type="scientific">Roseburia intestinalis XB6B4</name>
    <dbReference type="NCBI Taxonomy" id="718255"/>
    <lineage>
        <taxon>Bacteria</taxon>
        <taxon>Bacillati</taxon>
        <taxon>Bacillota</taxon>
        <taxon>Clostridia</taxon>
        <taxon>Lachnospirales</taxon>
        <taxon>Lachnospiraceae</taxon>
        <taxon>Roseburia</taxon>
    </lineage>
</organism>
<dbReference type="Proteomes" id="UP000008953">
    <property type="component" value="Chromosome"/>
</dbReference>
<evidence type="ECO:0000256" key="1">
    <source>
        <dbReference type="SAM" id="MobiDB-lite"/>
    </source>
</evidence>
<dbReference type="AlphaFoldDB" id="D4L286"/>
<evidence type="ECO:0000313" key="2">
    <source>
        <dbReference type="EMBL" id="CBL13726.1"/>
    </source>
</evidence>
<proteinExistence type="predicted"/>